<dbReference type="GO" id="GO:0004764">
    <property type="term" value="F:shikimate 3-dehydrogenase (NADP+) activity"/>
    <property type="evidence" value="ECO:0007669"/>
    <property type="project" value="UniProtKB-EC"/>
</dbReference>
<feature type="domain" description="SDH C-terminal" evidence="9">
    <location>
        <begin position="205"/>
        <end position="230"/>
    </location>
</feature>
<organism evidence="10 11">
    <name type="scientific">SAR86 cluster bacterium SAR86E</name>
    <dbReference type="NCBI Taxonomy" id="1208365"/>
    <lineage>
        <taxon>Bacteria</taxon>
        <taxon>Pseudomonadati</taxon>
        <taxon>Pseudomonadota</taxon>
        <taxon>Gammaproteobacteria</taxon>
        <taxon>SAR86 cluster</taxon>
    </lineage>
</organism>
<dbReference type="STRING" id="1208365.B273_0933"/>
<keyword evidence="3" id="KW-0521">NADP</keyword>
<dbReference type="InterPro" id="IPR006151">
    <property type="entry name" value="Shikm_DH/Glu-tRNA_Rdtase"/>
</dbReference>
<evidence type="ECO:0000256" key="1">
    <source>
        <dbReference type="ARBA" id="ARBA00004871"/>
    </source>
</evidence>
<comment type="caution">
    <text evidence="10">The sequence shown here is derived from an EMBL/GenBank/DDBJ whole genome shotgun (WGS) entry which is preliminary data.</text>
</comment>
<proteinExistence type="predicted"/>
<keyword evidence="11" id="KW-1185">Reference proteome</keyword>
<dbReference type="Gene3D" id="3.40.50.10860">
    <property type="entry name" value="Leucine Dehydrogenase, chain A, domain 1"/>
    <property type="match status" value="1"/>
</dbReference>
<dbReference type="Pfam" id="PF01488">
    <property type="entry name" value="Shikimate_DH"/>
    <property type="match status" value="1"/>
</dbReference>
<dbReference type="UniPathway" id="UPA00053">
    <property type="reaction ID" value="UER00087"/>
</dbReference>
<dbReference type="InterPro" id="IPR046346">
    <property type="entry name" value="Aminoacid_DH-like_N_sf"/>
</dbReference>
<evidence type="ECO:0000313" key="11">
    <source>
        <dbReference type="Proteomes" id="UP000010310"/>
    </source>
</evidence>
<feature type="domain" description="Shikimate dehydrogenase substrate binding N-terminal" evidence="8">
    <location>
        <begin position="2"/>
        <end position="60"/>
    </location>
</feature>
<dbReference type="GO" id="GO:0009423">
    <property type="term" value="P:chorismate biosynthetic process"/>
    <property type="evidence" value="ECO:0007669"/>
    <property type="project" value="UniProtKB-UniPathway"/>
</dbReference>
<comment type="pathway">
    <text evidence="1">Metabolic intermediate biosynthesis; chorismate biosynthesis; chorismate from D-erythrose 4-phosphate and phosphoenolpyruvate: step 4/7.</text>
</comment>
<dbReference type="SUPFAM" id="SSF51735">
    <property type="entry name" value="NAD(P)-binding Rossmann-fold domains"/>
    <property type="match status" value="1"/>
</dbReference>
<sequence length="237" mass="26366">MEIDYQPFHIAQKDLIEFIKDFFNKGGHGLNITLPHKLNCVHAADILSSEVELLGAANTLSKNQDEQIVASSTDGLGLIRDCSDKNIEISNKRVLILGAGGASQSIIPAIARMNPAKLMIDNRSPNKIAILLEKFSSFKLEPFEHNDEPIDLLINATSAALSGPFDWDIQDQLNKETIFYDLSYGKASKNFFSWSSQFSKNRFDGTGMLIAQAAYSFQLWFDIFPDISNMDLSKLNG</sequence>
<dbReference type="SUPFAM" id="SSF53223">
    <property type="entry name" value="Aminoacid dehydrogenase-like, N-terminal domain"/>
    <property type="match status" value="1"/>
</dbReference>
<evidence type="ECO:0000259" key="8">
    <source>
        <dbReference type="Pfam" id="PF08501"/>
    </source>
</evidence>
<evidence type="ECO:0000256" key="2">
    <source>
        <dbReference type="ARBA" id="ARBA00012962"/>
    </source>
</evidence>
<evidence type="ECO:0000256" key="4">
    <source>
        <dbReference type="ARBA" id="ARBA00023002"/>
    </source>
</evidence>
<evidence type="ECO:0000256" key="5">
    <source>
        <dbReference type="ARBA" id="ARBA00023141"/>
    </source>
</evidence>
<protein>
    <recommendedName>
        <fullName evidence="2">shikimate dehydrogenase (NADP(+))</fullName>
        <ecNumber evidence="2">1.1.1.25</ecNumber>
    </recommendedName>
</protein>
<feature type="domain" description="Quinate/shikimate 5-dehydrogenase/glutamyl-tRNA reductase" evidence="7">
    <location>
        <begin position="88"/>
        <end position="160"/>
    </location>
</feature>
<dbReference type="Pfam" id="PF08501">
    <property type="entry name" value="Shikimate_dh_N"/>
    <property type="match status" value="1"/>
</dbReference>
<accession>K6G6S1</accession>
<dbReference type="EC" id="1.1.1.25" evidence="2"/>
<comment type="catalytic activity">
    <reaction evidence="6">
        <text>shikimate + NADP(+) = 3-dehydroshikimate + NADPH + H(+)</text>
        <dbReference type="Rhea" id="RHEA:17737"/>
        <dbReference type="ChEBI" id="CHEBI:15378"/>
        <dbReference type="ChEBI" id="CHEBI:16630"/>
        <dbReference type="ChEBI" id="CHEBI:36208"/>
        <dbReference type="ChEBI" id="CHEBI:57783"/>
        <dbReference type="ChEBI" id="CHEBI:58349"/>
        <dbReference type="EC" id="1.1.1.25"/>
    </reaction>
</comment>
<dbReference type="Proteomes" id="UP000010310">
    <property type="component" value="Unassembled WGS sequence"/>
</dbReference>
<keyword evidence="5" id="KW-0057">Aromatic amino acid biosynthesis</keyword>
<name>K6G6S1_9GAMM</name>
<dbReference type="PATRIC" id="fig|1208365.4.peg.510"/>
<dbReference type="GO" id="GO:0005829">
    <property type="term" value="C:cytosol"/>
    <property type="evidence" value="ECO:0007669"/>
    <property type="project" value="TreeGrafter"/>
</dbReference>
<dbReference type="InterPro" id="IPR013708">
    <property type="entry name" value="Shikimate_DH-bd_N"/>
</dbReference>
<keyword evidence="4" id="KW-0560">Oxidoreductase</keyword>
<dbReference type="EMBL" id="AMWX01000002">
    <property type="protein sequence ID" value="EKO36854.1"/>
    <property type="molecule type" value="Genomic_DNA"/>
</dbReference>
<reference evidence="10 11" key="1">
    <citation type="submission" date="2012-09" db="EMBL/GenBank/DDBJ databases">
        <authorList>
            <person name="Dupont C.L."/>
            <person name="Rusch D.B."/>
            <person name="Lombardo M.-J."/>
            <person name="Novotny M."/>
            <person name="Yee-Greenbaum J."/>
            <person name="Laskin R."/>
        </authorList>
    </citation>
    <scope>NUCLEOTIDE SEQUENCE [LARGE SCALE GENOMIC DNA]</scope>
    <source>
        <strain evidence="10">SAR86E</strain>
    </source>
</reference>
<dbReference type="AlphaFoldDB" id="K6G6S1"/>
<dbReference type="GO" id="GO:0009073">
    <property type="term" value="P:aromatic amino acid family biosynthetic process"/>
    <property type="evidence" value="ECO:0007669"/>
    <property type="project" value="UniProtKB-KW"/>
</dbReference>
<dbReference type="InterPro" id="IPR036291">
    <property type="entry name" value="NAD(P)-bd_dom_sf"/>
</dbReference>
<evidence type="ECO:0000313" key="10">
    <source>
        <dbReference type="EMBL" id="EKO36854.1"/>
    </source>
</evidence>
<dbReference type="PANTHER" id="PTHR21089:SF1">
    <property type="entry name" value="BIFUNCTIONAL 3-DEHYDROQUINATE DEHYDRATASE_SHIKIMATE DEHYDROGENASE, CHLOROPLASTIC"/>
    <property type="match status" value="1"/>
</dbReference>
<dbReference type="InterPro" id="IPR022893">
    <property type="entry name" value="Shikimate_DH_fam"/>
</dbReference>
<dbReference type="GO" id="GO:0019632">
    <property type="term" value="P:shikimate metabolic process"/>
    <property type="evidence" value="ECO:0007669"/>
    <property type="project" value="TreeGrafter"/>
</dbReference>
<evidence type="ECO:0000259" key="7">
    <source>
        <dbReference type="Pfam" id="PF01488"/>
    </source>
</evidence>
<evidence type="ECO:0000256" key="3">
    <source>
        <dbReference type="ARBA" id="ARBA00022857"/>
    </source>
</evidence>
<dbReference type="GO" id="GO:0050661">
    <property type="term" value="F:NADP binding"/>
    <property type="evidence" value="ECO:0007669"/>
    <property type="project" value="TreeGrafter"/>
</dbReference>
<evidence type="ECO:0000259" key="9">
    <source>
        <dbReference type="Pfam" id="PF18317"/>
    </source>
</evidence>
<dbReference type="Gene3D" id="3.40.50.720">
    <property type="entry name" value="NAD(P)-binding Rossmann-like Domain"/>
    <property type="match status" value="1"/>
</dbReference>
<keyword evidence="5" id="KW-0028">Amino-acid biosynthesis</keyword>
<dbReference type="Pfam" id="PF18317">
    <property type="entry name" value="SDH_C"/>
    <property type="match status" value="1"/>
</dbReference>
<dbReference type="InterPro" id="IPR041121">
    <property type="entry name" value="SDH_C"/>
</dbReference>
<gene>
    <name evidence="10" type="ORF">B273_0933</name>
</gene>
<dbReference type="CDD" id="cd01065">
    <property type="entry name" value="NAD_bind_Shikimate_DH"/>
    <property type="match status" value="1"/>
</dbReference>
<evidence type="ECO:0000256" key="6">
    <source>
        <dbReference type="ARBA" id="ARBA00049442"/>
    </source>
</evidence>
<dbReference type="PANTHER" id="PTHR21089">
    <property type="entry name" value="SHIKIMATE DEHYDROGENASE"/>
    <property type="match status" value="1"/>
</dbReference>